<dbReference type="PANTHER" id="PTHR22050:SF0">
    <property type="entry name" value="TRANSMEMBRANE PROTEIN 131 HOMOLOG"/>
    <property type="match status" value="1"/>
</dbReference>
<protein>
    <recommendedName>
        <fullName evidence="4">Transmembrane protein 131-like N-terminal domain-containing protein</fullName>
    </recommendedName>
</protein>
<dbReference type="PANTHER" id="PTHR22050">
    <property type="entry name" value="RW1 PROTEIN HOMOLOG"/>
    <property type="match status" value="1"/>
</dbReference>
<feature type="transmembrane region" description="Helical" evidence="2">
    <location>
        <begin position="1666"/>
        <end position="1689"/>
    </location>
</feature>
<dbReference type="InterPro" id="IPR039877">
    <property type="entry name" value="TMEM131-like"/>
</dbReference>
<feature type="domain" description="Transmembrane protein 131-like N-terminal" evidence="4">
    <location>
        <begin position="80"/>
        <end position="163"/>
    </location>
</feature>
<reference evidence="6" key="2">
    <citation type="submission" date="2023-11" db="UniProtKB">
        <authorList>
            <consortium name="WormBaseParasite"/>
        </authorList>
    </citation>
    <scope>IDENTIFICATION</scope>
</reference>
<evidence type="ECO:0000313" key="6">
    <source>
        <dbReference type="WBParaSite" id="TREG1_83640.1"/>
    </source>
</evidence>
<keyword evidence="2" id="KW-0812">Transmembrane</keyword>
<dbReference type="Pfam" id="PF12371">
    <property type="entry name" value="TMEM131_like_N"/>
    <property type="match status" value="1"/>
</dbReference>
<feature type="transmembrane region" description="Helical" evidence="2">
    <location>
        <begin position="1509"/>
        <end position="1531"/>
    </location>
</feature>
<evidence type="ECO:0000259" key="4">
    <source>
        <dbReference type="Pfam" id="PF12371"/>
    </source>
</evidence>
<evidence type="ECO:0000256" key="2">
    <source>
        <dbReference type="SAM" id="Phobius"/>
    </source>
</evidence>
<name>A0AA85KBY5_TRIRE</name>
<feature type="chain" id="PRO_5041735700" description="Transmembrane protein 131-like N-terminal domain-containing protein" evidence="3">
    <location>
        <begin position="38"/>
        <end position="2262"/>
    </location>
</feature>
<organism evidence="5 6">
    <name type="scientific">Trichobilharzia regenti</name>
    <name type="common">Nasal bird schistosome</name>
    <dbReference type="NCBI Taxonomy" id="157069"/>
    <lineage>
        <taxon>Eukaryota</taxon>
        <taxon>Metazoa</taxon>
        <taxon>Spiralia</taxon>
        <taxon>Lophotrochozoa</taxon>
        <taxon>Platyhelminthes</taxon>
        <taxon>Trematoda</taxon>
        <taxon>Digenea</taxon>
        <taxon>Strigeidida</taxon>
        <taxon>Schistosomatoidea</taxon>
        <taxon>Schistosomatidae</taxon>
        <taxon>Trichobilharzia</taxon>
    </lineage>
</organism>
<evidence type="ECO:0000256" key="1">
    <source>
        <dbReference type="SAM" id="MobiDB-lite"/>
    </source>
</evidence>
<feature type="signal peptide" evidence="3">
    <location>
        <begin position="1"/>
        <end position="37"/>
    </location>
</feature>
<dbReference type="Gene3D" id="2.60.40.10">
    <property type="entry name" value="Immunoglobulins"/>
    <property type="match status" value="1"/>
</dbReference>
<keyword evidence="2" id="KW-1133">Transmembrane helix</keyword>
<feature type="compositionally biased region" description="Basic residues" evidence="1">
    <location>
        <begin position="1876"/>
        <end position="1890"/>
    </location>
</feature>
<dbReference type="InterPro" id="IPR022113">
    <property type="entry name" value="TMEM131L_N"/>
</dbReference>
<feature type="region of interest" description="Disordered" evidence="1">
    <location>
        <begin position="1874"/>
        <end position="1916"/>
    </location>
</feature>
<sequence length="2262" mass="254743">MYSILLSRMGLCGTSRSVRSFILLLTITYFCVFTSDACFDGDSDEEDEVQIVVDGIETFYRLRTENCDRYDEAFAIFSGLSFDPTFLDFGYQPLLHPKRVEVTITNIDSDQSVELVTTFGAPRFIFWSRFNQTAIAPSSSAKFNVTFLPYTVGEFEAFMYIQTSLGAVKYQVFGSSYISDQHLLPLVNFESMVENKKVFHVKILNPFTYSVEINNVEVYPSNLKTDHCIRLHASANSIGQSSTISNCFFPSKILNSFEITNLLKVHTDLDEMELVRISSSPHADDLQCKSGKISVEDSTSCVTVGNSTGQHLMLPTVLIPINELPQKVLYSRVNLLYFGTVTSQSGPITKPIDILYLGDQTLQITSIESSLHDEAISINITETMISPRTVIPKTIAMISISPSHITHSYHISGVVNIFTNDRSIYLPIPFYARFTYGFLSSNVQKIETFTLSNSQQRQRTALLFNFSVTNQYDFVLPLSKPIFPEPINKYLQIHYAAQPMELAPNQTKLIMSLSVLNGDDDDVNDTGVPSDNYGGVVSSGVPTFTGTRVRGAASLHSSNTHFLLSYDIYSGRLQVGIQGARLINKTFILGTILLGETSSHYIVIYNKNPIPIEVKLIEIYTKSANGTQCQFPVSRWNTLNRVCHFTRPCQYCVINLADEMPPSSEFNLPLKWGSKKVTQHIKGIIRIHSKYEILRQNFECYITHGRVVVTPDPLIVNNLFPGRSIHRNIIVQNTYSTDINITKVQLHPPNVFLNKIDNGFTKDIVKFHNIKQESDNDSNSTIHSIQPITFSPNQSVLIGTVYFDLSDSCMDHSVTTANLSTVPITSQAVKPYCYCGFSLDTSPGRLWLKGAADEKTSHRGNESDPRLRINYSLIKETFSVYSELHSRWLKYFTSSDFSKHPVNDNNNNNSNGNSRSHIRSLKNITASLSYEMLNVTFHSDLSVHFIWPELTNSQKHSVSSSKKNTTWCIVKEFVSPSASSFNRQIQIPTRLSSSGTLNSWECIFQIVNPQSTVKPLFIQPVLWSQVYNSCVSNETQLNDLKTLTTHFFKNRSLVDSLFTTTYGEYSIQPFSCSSRKSKDIFSHFYPPSYLLVPDGGEQCFRLTFTPSISNLLYALSPNNNNEGVLRSLLLIRNNLTSVEPIWLEVHLDRIGLTLAKVSTSTASQSSGSVALSDVEKKLHSNLPNFNLYVRSTPGNNNNNAGIGSSQSGIEENVSPSLKIDQIIYEADLSLIGLFNTTTTNNNNNNTDQNFHKYIPLKFEFTEKSIGPFCETPNTDLVRRLHSSLQSRQDKQSDSHLHNYQTTTGHADIDHHKGLLVNLSLRRRLVLVNTGQVTLNIFMLCLLPSPNSKLKSLNDLTDSNISTTLSSISSATSMYSLQASCTTAGFKIDPCILPMMTRTINTSNINENSDNISDISKLLPGQHLIIELRHYPDFTHTYLTADLIIQVYPSIFESSILQWLNVKESNNQTDNINDDLMFIQLPIIPLEASFNTYLLGACLNFLPRPPIESFLWIMVLIFYVFNIIGILISSYADAKGIYTNHIALRRHIDESPENFYPDSTKIFSLNQTTEKTCITYCKDAKRDLYDERSTGVVTNSNLSYSTITTNIATSPSTDHIVSSDIVTTERKLKLKSVLPTSASSISDSGEQKINHQLTTGSSYWNNYYFKWILGLLFVVKHTISLRWIFITFIYPHKMIKQFSICAGKIISWFNSWKKYLLFYPQRNQQTLSNTIGSVDGKLNDAVAINKRNSLGLSKPLPIGESKNTKVISKPLPTINLSKTTSQLPDKTTRVNRKKKTLATQAIDSFTKLSNTNTSEDQSQIIRGPRYAKVDSPLTVTSTTITSATTLSKDVSPPHMAEADIVAAVQASIRLTEDVSNHNHHQHHQARKKHAQRISSRITGNSSSPSSTSGPDVEGSYYKDKERKLKSRINILYQNHSSLSVNLKYKSDSVNGIFDSQHDHYNEKNSSVSNILPVTTFQKQYIDELNNEVEPSVILQGTNGTINQKSSTSTLLAASFDNSQPVVDECFEWPENTETYIIQSNGMHRFSNDLYNPSTRVFSDTSFPIGSDEAMNRLSEETHEFSRSFFTELSNMSSLYSSQSIPLSWHSKVSYNNIRWTDQPCRFKPDDFNEKFMLEDTMDPCLNLFDTIQSAHSNNDNNDNDKGNNDTICGDYLPFMNSPEYLSSNEVIECCNYQETDCYFYVNRTIIEEALNATLPVVYSILLRNNNCDDTVRIDNSLITQIFFNALYTARSNNDNSDQPLVMK</sequence>
<reference evidence="5" key="1">
    <citation type="submission" date="2022-06" db="EMBL/GenBank/DDBJ databases">
        <authorList>
            <person name="Berger JAMES D."/>
            <person name="Berger JAMES D."/>
        </authorList>
    </citation>
    <scope>NUCLEOTIDE SEQUENCE [LARGE SCALE GENOMIC DNA]</scope>
</reference>
<accession>A0AA85KBY5</accession>
<feature type="compositionally biased region" description="Low complexity" evidence="1">
    <location>
        <begin position="1891"/>
        <end position="1909"/>
    </location>
</feature>
<dbReference type="WBParaSite" id="TREG1_83640.1">
    <property type="protein sequence ID" value="TREG1_83640.1"/>
    <property type="gene ID" value="TREG1_83640"/>
</dbReference>
<keyword evidence="3" id="KW-0732">Signal</keyword>
<evidence type="ECO:0000256" key="3">
    <source>
        <dbReference type="SAM" id="SignalP"/>
    </source>
</evidence>
<dbReference type="GO" id="GO:0016020">
    <property type="term" value="C:membrane"/>
    <property type="evidence" value="ECO:0007669"/>
    <property type="project" value="TreeGrafter"/>
</dbReference>
<dbReference type="Proteomes" id="UP000050795">
    <property type="component" value="Unassembled WGS sequence"/>
</dbReference>
<proteinExistence type="predicted"/>
<dbReference type="InterPro" id="IPR013783">
    <property type="entry name" value="Ig-like_fold"/>
</dbReference>
<evidence type="ECO:0000313" key="5">
    <source>
        <dbReference type="Proteomes" id="UP000050795"/>
    </source>
</evidence>
<keyword evidence="5" id="KW-1185">Reference proteome</keyword>
<keyword evidence="2" id="KW-0472">Membrane</keyword>